<dbReference type="Ensembl" id="ENSTNIT00000020457.1">
    <property type="protein sequence ID" value="ENSTNIP00000020226.1"/>
    <property type="gene ID" value="ENSTNIG00000017092.1"/>
</dbReference>
<evidence type="ECO:0000256" key="4">
    <source>
        <dbReference type="ARBA" id="ARBA00022473"/>
    </source>
</evidence>
<dbReference type="OMA" id="IIWELNE"/>
<reference evidence="12" key="2">
    <citation type="submission" date="2025-08" db="UniProtKB">
        <authorList>
            <consortium name="Ensembl"/>
        </authorList>
    </citation>
    <scope>IDENTIFICATION</scope>
</reference>
<dbReference type="Proteomes" id="UP000007303">
    <property type="component" value="Unassembled WGS sequence"/>
</dbReference>
<feature type="DNA-binding region" description="Homeobox" evidence="8">
    <location>
        <begin position="24"/>
        <end position="83"/>
    </location>
</feature>
<evidence type="ECO:0000256" key="10">
    <source>
        <dbReference type="SAM" id="MobiDB-lite"/>
    </source>
</evidence>
<evidence type="ECO:0000313" key="12">
    <source>
        <dbReference type="Ensembl" id="ENSTNIP00000020226.1"/>
    </source>
</evidence>
<dbReference type="InterPro" id="IPR051306">
    <property type="entry name" value="Homeobox_regulator"/>
</dbReference>
<name>H3DI82_TETNG</name>
<sequence>MWKDSSPDDARPVASSSSSARSASRRKRTSFSKDHVELLRATFETDPYPGISLRESLSQATGLPESRIQVWFQNRRARTLKCKGAKKALWQSDSPVQDALLPHGRSLQTRPLHQGPPPAYPTQVKEEMEEACYYGSSGYSAVEEQYGSMYGLVQGRPLGGHSSPNMRDLWSQPSPAAPGWCQSPLELRNYTSGQMNLMYPGSAEQQLYMSCSTSHSSTPDTPDSGFWDAAMDNSPPPGQYSKMEDFWSGTSLETGGEAGRPSLVQPAPLPELSLQEILGELDEDWLGGEGPGSRAAEETYKYW</sequence>
<feature type="region of interest" description="Disordered" evidence="10">
    <location>
        <begin position="283"/>
        <end position="303"/>
    </location>
</feature>
<dbReference type="SUPFAM" id="SSF46689">
    <property type="entry name" value="Homeodomain-like"/>
    <property type="match status" value="1"/>
</dbReference>
<evidence type="ECO:0000256" key="5">
    <source>
        <dbReference type="ARBA" id="ARBA00023125"/>
    </source>
</evidence>
<dbReference type="GO" id="GO:0030335">
    <property type="term" value="P:positive regulation of cell migration"/>
    <property type="evidence" value="ECO:0007669"/>
    <property type="project" value="Ensembl"/>
</dbReference>
<evidence type="ECO:0000256" key="8">
    <source>
        <dbReference type="PROSITE-ProRule" id="PRU00108"/>
    </source>
</evidence>
<dbReference type="AlphaFoldDB" id="H3DI82"/>
<comment type="subcellular location">
    <subcellularLocation>
        <location evidence="2 8 9">Nucleus</location>
    </subcellularLocation>
</comment>
<dbReference type="CDD" id="cd00086">
    <property type="entry name" value="homeodomain"/>
    <property type="match status" value="1"/>
</dbReference>
<comment type="function">
    <text evidence="1">Sequence-specific transcription factor which is part of a developmental regulatory system that provides cells with specific positional identities on the anterior-posterior axis.</text>
</comment>
<dbReference type="GO" id="GO:0005634">
    <property type="term" value="C:nucleus"/>
    <property type="evidence" value="ECO:0007669"/>
    <property type="project" value="UniProtKB-SubCell"/>
</dbReference>
<comment type="similarity">
    <text evidence="3">Belongs to the paired homeobox family.</text>
</comment>
<feature type="domain" description="Homeobox" evidence="11">
    <location>
        <begin position="22"/>
        <end position="82"/>
    </location>
</feature>
<keyword evidence="6 8" id="KW-0371">Homeobox</keyword>
<keyword evidence="4" id="KW-0217">Developmental protein</keyword>
<dbReference type="PANTHER" id="PTHR46123">
    <property type="entry name" value="MIX-TYPE HOMEOBOX GENE 1-RELATED"/>
    <property type="match status" value="1"/>
</dbReference>
<dbReference type="STRING" id="99883.ENSTNIP00000020226"/>
<accession>H3DI82</accession>
<evidence type="ECO:0000256" key="9">
    <source>
        <dbReference type="RuleBase" id="RU000682"/>
    </source>
</evidence>
<dbReference type="FunCoup" id="H3DI82">
    <property type="interactions" value="1"/>
</dbReference>
<evidence type="ECO:0000256" key="2">
    <source>
        <dbReference type="ARBA" id="ARBA00004123"/>
    </source>
</evidence>
<proteinExistence type="inferred from homology"/>
<feature type="region of interest" description="Disordered" evidence="10">
    <location>
        <begin position="1"/>
        <end position="31"/>
    </location>
</feature>
<dbReference type="FunFam" id="1.10.10.60:FF:000312">
    <property type="entry name" value="Mix-type homeobox gene 1"/>
    <property type="match status" value="1"/>
</dbReference>
<dbReference type="Pfam" id="PF00046">
    <property type="entry name" value="Homeodomain"/>
    <property type="match status" value="1"/>
</dbReference>
<dbReference type="InterPro" id="IPR001356">
    <property type="entry name" value="HD"/>
</dbReference>
<evidence type="ECO:0000256" key="1">
    <source>
        <dbReference type="ARBA" id="ARBA00003263"/>
    </source>
</evidence>
<keyword evidence="5 8" id="KW-0238">DNA-binding</keyword>
<organism evidence="12 13">
    <name type="scientific">Tetraodon nigroviridis</name>
    <name type="common">Spotted green pufferfish</name>
    <name type="synonym">Chelonodon nigroviridis</name>
    <dbReference type="NCBI Taxonomy" id="99883"/>
    <lineage>
        <taxon>Eukaryota</taxon>
        <taxon>Metazoa</taxon>
        <taxon>Chordata</taxon>
        <taxon>Craniata</taxon>
        <taxon>Vertebrata</taxon>
        <taxon>Euteleostomi</taxon>
        <taxon>Actinopterygii</taxon>
        <taxon>Neopterygii</taxon>
        <taxon>Teleostei</taxon>
        <taxon>Neoteleostei</taxon>
        <taxon>Acanthomorphata</taxon>
        <taxon>Eupercaria</taxon>
        <taxon>Tetraodontiformes</taxon>
        <taxon>Tetradontoidea</taxon>
        <taxon>Tetraodontidae</taxon>
        <taxon>Tetraodon</taxon>
    </lineage>
</organism>
<dbReference type="HOGENOM" id="CLU_082295_0_0_1"/>
<dbReference type="GO" id="GO:0000981">
    <property type="term" value="F:DNA-binding transcription factor activity, RNA polymerase II-specific"/>
    <property type="evidence" value="ECO:0007669"/>
    <property type="project" value="TreeGrafter"/>
</dbReference>
<keyword evidence="7 8" id="KW-0539">Nucleus</keyword>
<dbReference type="Gene3D" id="1.10.10.60">
    <property type="entry name" value="Homeodomain-like"/>
    <property type="match status" value="1"/>
</dbReference>
<dbReference type="GO" id="GO:0000977">
    <property type="term" value="F:RNA polymerase II transcription regulatory region sequence-specific DNA binding"/>
    <property type="evidence" value="ECO:0007669"/>
    <property type="project" value="TreeGrafter"/>
</dbReference>
<dbReference type="PANTHER" id="PTHR46123:SF4">
    <property type="entry name" value="MIX-TYPE HOMEOBOX GENE 1-RELATED"/>
    <property type="match status" value="1"/>
</dbReference>
<dbReference type="GeneTree" id="ENSGT00940000154537"/>
<dbReference type="GO" id="GO:0035050">
    <property type="term" value="P:embryonic heart tube development"/>
    <property type="evidence" value="ECO:0007669"/>
    <property type="project" value="Ensembl"/>
</dbReference>
<feature type="compositionally biased region" description="Basic and acidic residues" evidence="10">
    <location>
        <begin position="1"/>
        <end position="11"/>
    </location>
</feature>
<evidence type="ECO:0000256" key="6">
    <source>
        <dbReference type="ARBA" id="ARBA00023155"/>
    </source>
</evidence>
<protein>
    <submittedName>
        <fullName evidence="12">Mix-type homeobox gene 1</fullName>
    </submittedName>
</protein>
<dbReference type="SMART" id="SM00389">
    <property type="entry name" value="HOX"/>
    <property type="match status" value="1"/>
</dbReference>
<reference evidence="12" key="3">
    <citation type="submission" date="2025-09" db="UniProtKB">
        <authorList>
            <consortium name="Ensembl"/>
        </authorList>
    </citation>
    <scope>IDENTIFICATION</scope>
</reference>
<dbReference type="GO" id="GO:0001757">
    <property type="term" value="P:somite specification"/>
    <property type="evidence" value="ECO:0007669"/>
    <property type="project" value="Ensembl"/>
</dbReference>
<evidence type="ECO:0000256" key="3">
    <source>
        <dbReference type="ARBA" id="ARBA00005733"/>
    </source>
</evidence>
<keyword evidence="13" id="KW-1185">Reference proteome</keyword>
<evidence type="ECO:0000256" key="7">
    <source>
        <dbReference type="ARBA" id="ARBA00023242"/>
    </source>
</evidence>
<evidence type="ECO:0000259" key="11">
    <source>
        <dbReference type="PROSITE" id="PS50071"/>
    </source>
</evidence>
<reference evidence="13" key="1">
    <citation type="journal article" date="2004" name="Nature">
        <title>Genome duplication in the teleost fish Tetraodon nigroviridis reveals the early vertebrate proto-karyotype.</title>
        <authorList>
            <person name="Jaillon O."/>
            <person name="Aury J.-M."/>
            <person name="Brunet F."/>
            <person name="Petit J.-L."/>
            <person name="Stange-Thomann N."/>
            <person name="Mauceli E."/>
            <person name="Bouneau L."/>
            <person name="Fischer C."/>
            <person name="Ozouf-Costaz C."/>
            <person name="Bernot A."/>
            <person name="Nicaud S."/>
            <person name="Jaffe D."/>
            <person name="Fisher S."/>
            <person name="Lutfalla G."/>
            <person name="Dossat C."/>
            <person name="Segurens B."/>
            <person name="Dasilva C."/>
            <person name="Salanoubat M."/>
            <person name="Levy M."/>
            <person name="Boudet N."/>
            <person name="Castellano S."/>
            <person name="Anthouard V."/>
            <person name="Jubin C."/>
            <person name="Castelli V."/>
            <person name="Katinka M."/>
            <person name="Vacherie B."/>
            <person name="Biemont C."/>
            <person name="Skalli Z."/>
            <person name="Cattolico L."/>
            <person name="Poulain J."/>
            <person name="De Berardinis V."/>
            <person name="Cruaud C."/>
            <person name="Duprat S."/>
            <person name="Brottier P."/>
            <person name="Coutanceau J.-P."/>
            <person name="Gouzy J."/>
            <person name="Parra G."/>
            <person name="Lardier G."/>
            <person name="Chapple C."/>
            <person name="McKernan K.J."/>
            <person name="McEwan P."/>
            <person name="Bosak S."/>
            <person name="Kellis M."/>
            <person name="Volff J.-N."/>
            <person name="Guigo R."/>
            <person name="Zody M.C."/>
            <person name="Mesirov J."/>
            <person name="Lindblad-Toh K."/>
            <person name="Birren B."/>
            <person name="Nusbaum C."/>
            <person name="Kahn D."/>
            <person name="Robinson-Rechavi M."/>
            <person name="Laudet V."/>
            <person name="Schachter V."/>
            <person name="Quetier F."/>
            <person name="Saurin W."/>
            <person name="Scarpelli C."/>
            <person name="Wincker P."/>
            <person name="Lander E.S."/>
            <person name="Weissenbach J."/>
            <person name="Roest Crollius H."/>
        </authorList>
    </citation>
    <scope>NUCLEOTIDE SEQUENCE [LARGE SCALE GENOMIC DNA]</scope>
</reference>
<evidence type="ECO:0000313" key="13">
    <source>
        <dbReference type="Proteomes" id="UP000007303"/>
    </source>
</evidence>
<dbReference type="InterPro" id="IPR009057">
    <property type="entry name" value="Homeodomain-like_sf"/>
</dbReference>
<dbReference type="GO" id="GO:0045893">
    <property type="term" value="P:positive regulation of DNA-templated transcription"/>
    <property type="evidence" value="ECO:0007669"/>
    <property type="project" value="Ensembl"/>
</dbReference>
<dbReference type="PROSITE" id="PS50071">
    <property type="entry name" value="HOMEOBOX_2"/>
    <property type="match status" value="1"/>
</dbReference>
<feature type="compositionally biased region" description="Low complexity" evidence="10">
    <location>
        <begin position="12"/>
        <end position="22"/>
    </location>
</feature>
<dbReference type="InParanoid" id="H3DI82"/>